<evidence type="ECO:0000256" key="1">
    <source>
        <dbReference type="ARBA" id="ARBA00004442"/>
    </source>
</evidence>
<reference evidence="8" key="1">
    <citation type="submission" date="2018-11" db="EMBL/GenBank/DDBJ databases">
        <title>FDA dAtabase for Regulatory Grade micrObial Sequences (FDA-ARGOS): Supporting development and validation of Infectious Disease Dx tests.</title>
        <authorList>
            <person name="Goldberg B."/>
            <person name="Campos J."/>
            <person name="Tallon L."/>
            <person name="Sadzewicz L."/>
            <person name="Zhao X."/>
            <person name="Vavikolanu K."/>
            <person name="Mehta A."/>
            <person name="Aluvathingal J."/>
            <person name="Nadendla S."/>
            <person name="Geyer C."/>
            <person name="Nandy P."/>
            <person name="Yan Y."/>
            <person name="Sichtig H."/>
        </authorList>
    </citation>
    <scope>NUCLEOTIDE SEQUENCE [LARGE SCALE GENOMIC DNA]</scope>
    <source>
        <strain evidence="8">FDAARGOS_614</strain>
    </source>
</reference>
<keyword evidence="4" id="KW-0472">Membrane</keyword>
<name>A0A3G8H903_9BURK</name>
<feature type="chain" id="PRO_5017989296" evidence="6">
    <location>
        <begin position="33"/>
        <end position="290"/>
    </location>
</feature>
<evidence type="ECO:0000313" key="7">
    <source>
        <dbReference type="EMBL" id="AZG16981.1"/>
    </source>
</evidence>
<dbReference type="PROSITE" id="PS51318">
    <property type="entry name" value="TAT"/>
    <property type="match status" value="1"/>
</dbReference>
<dbReference type="RefSeq" id="WP_124686713.1">
    <property type="nucleotide sequence ID" value="NZ_CP033970.1"/>
</dbReference>
<feature type="signal peptide" evidence="6">
    <location>
        <begin position="1"/>
        <end position="32"/>
    </location>
</feature>
<accession>A0A3G8H903</accession>
<dbReference type="KEGG" id="cpau:EHF44_21005"/>
<dbReference type="InterPro" id="IPR006311">
    <property type="entry name" value="TAT_signal"/>
</dbReference>
<comment type="subcellular location">
    <subcellularLocation>
        <location evidence="1">Cell outer membrane</location>
    </subcellularLocation>
</comment>
<dbReference type="Pfam" id="PF06629">
    <property type="entry name" value="MipA"/>
    <property type="match status" value="1"/>
</dbReference>
<organism evidence="7 8">
    <name type="scientific">Cupriavidus pauculus</name>
    <dbReference type="NCBI Taxonomy" id="82633"/>
    <lineage>
        <taxon>Bacteria</taxon>
        <taxon>Pseudomonadati</taxon>
        <taxon>Pseudomonadota</taxon>
        <taxon>Betaproteobacteria</taxon>
        <taxon>Burkholderiales</taxon>
        <taxon>Burkholderiaceae</taxon>
        <taxon>Cupriavidus</taxon>
    </lineage>
</organism>
<protein>
    <submittedName>
        <fullName evidence="7">MipA/OmpV family protein</fullName>
    </submittedName>
</protein>
<sequence length="290" mass="31628">MPSRAARRHAARWLALALLAALALLLAPRAHAQTPAPLAEWQYSVGVPLKKMFVGEPDHDWDVRVGAALSARPRYEGTTNYYLLGGPVIDIRYRDRAFFSTGEGLGWNIIHTPNVRAGVALTYDLGRREKKDHEHLGGLGNIGMAAETKVFAEYVVSKEFPLVIRANIRRQFGGANGVIGDIGAYMPLPGSSDKFFWFAGPTMTFADSAYMSRWYGVTAEQSARSGLAQHRAGAGIKSYGGGVSAIWIFNKHWFSTADVGMSALVGDARSSPVTSRSTSWTGDISINYQF</sequence>
<evidence type="ECO:0000256" key="5">
    <source>
        <dbReference type="ARBA" id="ARBA00023237"/>
    </source>
</evidence>
<dbReference type="AlphaFoldDB" id="A0A3G8H903"/>
<evidence type="ECO:0000313" key="8">
    <source>
        <dbReference type="Proteomes" id="UP000270411"/>
    </source>
</evidence>
<evidence type="ECO:0000256" key="6">
    <source>
        <dbReference type="SAM" id="SignalP"/>
    </source>
</evidence>
<dbReference type="OrthoDB" id="8956925at2"/>
<keyword evidence="3 6" id="KW-0732">Signal</keyword>
<evidence type="ECO:0000256" key="4">
    <source>
        <dbReference type="ARBA" id="ARBA00023136"/>
    </source>
</evidence>
<dbReference type="GO" id="GO:0009279">
    <property type="term" value="C:cell outer membrane"/>
    <property type="evidence" value="ECO:0007669"/>
    <property type="project" value="UniProtKB-SubCell"/>
</dbReference>
<proteinExistence type="inferred from homology"/>
<dbReference type="EMBL" id="CP033970">
    <property type="protein sequence ID" value="AZG16981.1"/>
    <property type="molecule type" value="Genomic_DNA"/>
</dbReference>
<keyword evidence="5" id="KW-0998">Cell outer membrane</keyword>
<dbReference type="PANTHER" id="PTHR38776">
    <property type="entry name" value="MLTA-INTERACTING PROTEIN-RELATED"/>
    <property type="match status" value="1"/>
</dbReference>
<dbReference type="Proteomes" id="UP000270411">
    <property type="component" value="Chromosome 2"/>
</dbReference>
<gene>
    <name evidence="7" type="ORF">EHF44_21005</name>
</gene>
<comment type="similarity">
    <text evidence="2">Belongs to the MipA/OmpV family.</text>
</comment>
<evidence type="ECO:0000256" key="3">
    <source>
        <dbReference type="ARBA" id="ARBA00022729"/>
    </source>
</evidence>
<dbReference type="InterPro" id="IPR010583">
    <property type="entry name" value="MipA"/>
</dbReference>
<evidence type="ECO:0000256" key="2">
    <source>
        <dbReference type="ARBA" id="ARBA00005722"/>
    </source>
</evidence>
<dbReference type="PANTHER" id="PTHR38776:SF1">
    <property type="entry name" value="MLTA-INTERACTING PROTEIN-RELATED"/>
    <property type="match status" value="1"/>
</dbReference>